<dbReference type="AlphaFoldDB" id="A0A931ACA4"/>
<evidence type="ECO:0000313" key="3">
    <source>
        <dbReference type="Proteomes" id="UP000605361"/>
    </source>
</evidence>
<name>A0A931ACA4_9ACTN</name>
<comment type="caution">
    <text evidence="2">The sequence shown here is derived from an EMBL/GenBank/DDBJ whole genome shotgun (WGS) entry which is preliminary data.</text>
</comment>
<keyword evidence="3" id="KW-1185">Reference proteome</keyword>
<dbReference type="RefSeq" id="WP_195899241.1">
    <property type="nucleotide sequence ID" value="NZ_JADOGI010000118.1"/>
</dbReference>
<accession>A0A931ACA4</accession>
<evidence type="ECO:0000313" key="2">
    <source>
        <dbReference type="EMBL" id="MBF8190317.1"/>
    </source>
</evidence>
<proteinExistence type="predicted"/>
<feature type="signal peptide" evidence="1">
    <location>
        <begin position="1"/>
        <end position="21"/>
    </location>
</feature>
<evidence type="ECO:0008006" key="4">
    <source>
        <dbReference type="Google" id="ProtNLM"/>
    </source>
</evidence>
<gene>
    <name evidence="2" type="ORF">ITP53_32310</name>
</gene>
<dbReference type="Proteomes" id="UP000605361">
    <property type="component" value="Unassembled WGS sequence"/>
</dbReference>
<reference evidence="2" key="1">
    <citation type="submission" date="2020-11" db="EMBL/GenBank/DDBJ databases">
        <title>Whole-genome analyses of Nonomuraea sp. K274.</title>
        <authorList>
            <person name="Veyisoglu A."/>
        </authorList>
    </citation>
    <scope>NUCLEOTIDE SEQUENCE</scope>
    <source>
        <strain evidence="2">K274</strain>
    </source>
</reference>
<dbReference type="EMBL" id="JADOGI010000118">
    <property type="protein sequence ID" value="MBF8190317.1"/>
    <property type="molecule type" value="Genomic_DNA"/>
</dbReference>
<evidence type="ECO:0000256" key="1">
    <source>
        <dbReference type="SAM" id="SignalP"/>
    </source>
</evidence>
<organism evidence="2 3">
    <name type="scientific">Nonomuraea cypriaca</name>
    <dbReference type="NCBI Taxonomy" id="1187855"/>
    <lineage>
        <taxon>Bacteria</taxon>
        <taxon>Bacillati</taxon>
        <taxon>Actinomycetota</taxon>
        <taxon>Actinomycetes</taxon>
        <taxon>Streptosporangiales</taxon>
        <taxon>Streptosporangiaceae</taxon>
        <taxon>Nonomuraea</taxon>
    </lineage>
</organism>
<feature type="chain" id="PRO_5038887288" description="Lipoprotein" evidence="1">
    <location>
        <begin position="22"/>
        <end position="76"/>
    </location>
</feature>
<dbReference type="PROSITE" id="PS51257">
    <property type="entry name" value="PROKAR_LIPOPROTEIN"/>
    <property type="match status" value="1"/>
</dbReference>
<keyword evidence="1" id="KW-0732">Signal</keyword>
<sequence>MPRLRLAAAAAAVLVATGCSSTPPTVCRDGLCSGPGYSPSTGQRIENGVVAVLSAIGLVPIVPRSAGGPARRTVGR</sequence>
<protein>
    <recommendedName>
        <fullName evidence="4">Lipoprotein</fullName>
    </recommendedName>
</protein>